<dbReference type="InterPro" id="IPR025665">
    <property type="entry name" value="Beta-barrel_OMP_2"/>
</dbReference>
<comment type="caution">
    <text evidence="2">The sequence shown here is derived from an EMBL/GenBank/DDBJ whole genome shotgun (WGS) entry which is preliminary data.</text>
</comment>
<dbReference type="OrthoDB" id="1160354at2"/>
<dbReference type="Proteomes" id="UP000321532">
    <property type="component" value="Unassembled WGS sequence"/>
</dbReference>
<accession>A0A512AZ71</accession>
<reference evidence="2 3" key="1">
    <citation type="submission" date="2019-07" db="EMBL/GenBank/DDBJ databases">
        <title>Whole genome shotgun sequence of Adhaeribacter aerolatus NBRC 106133.</title>
        <authorList>
            <person name="Hosoyama A."/>
            <person name="Uohara A."/>
            <person name="Ohji S."/>
            <person name="Ichikawa N."/>
        </authorList>
    </citation>
    <scope>NUCLEOTIDE SEQUENCE [LARGE SCALE GENOMIC DNA]</scope>
    <source>
        <strain evidence="2 3">NBRC 106133</strain>
    </source>
</reference>
<evidence type="ECO:0000313" key="3">
    <source>
        <dbReference type="Proteomes" id="UP000321532"/>
    </source>
</evidence>
<name>A0A512AZ71_9BACT</name>
<dbReference type="EMBL" id="BJYS01000019">
    <property type="protein sequence ID" value="GEO05018.1"/>
    <property type="molecule type" value="Genomic_DNA"/>
</dbReference>
<sequence length="205" mass="23093">MPDKSFTTMKKIFLFTIAVFSFTLVQAQRTHFGLKGGFNASTLKLKNQDNFDYKLGLHVGGLAHIHITRQIAIQPELLYSNQGAKLQNSEVKHHINYITVPVMGQYMFGDGFRLEAGPQVGFLVGAKRQDQDDNRFNVKENYEAVDFSLATGLSFISSSGLGADFRWLFGLTNINDVPPRTPLKNHLGQIGIFYLINYNKARHTH</sequence>
<proteinExistence type="predicted"/>
<evidence type="ECO:0000259" key="1">
    <source>
        <dbReference type="Pfam" id="PF13568"/>
    </source>
</evidence>
<evidence type="ECO:0000313" key="2">
    <source>
        <dbReference type="EMBL" id="GEO05018.1"/>
    </source>
</evidence>
<dbReference type="AlphaFoldDB" id="A0A512AZ71"/>
<gene>
    <name evidence="2" type="ORF">AAE02nite_26820</name>
</gene>
<protein>
    <recommendedName>
        <fullName evidence="1">Outer membrane protein beta-barrel domain-containing protein</fullName>
    </recommendedName>
</protein>
<organism evidence="2 3">
    <name type="scientific">Adhaeribacter aerolatus</name>
    <dbReference type="NCBI Taxonomy" id="670289"/>
    <lineage>
        <taxon>Bacteria</taxon>
        <taxon>Pseudomonadati</taxon>
        <taxon>Bacteroidota</taxon>
        <taxon>Cytophagia</taxon>
        <taxon>Cytophagales</taxon>
        <taxon>Hymenobacteraceae</taxon>
        <taxon>Adhaeribacter</taxon>
    </lineage>
</organism>
<keyword evidence="3" id="KW-1185">Reference proteome</keyword>
<dbReference type="Pfam" id="PF13568">
    <property type="entry name" value="OMP_b-brl_2"/>
    <property type="match status" value="1"/>
</dbReference>
<feature type="domain" description="Outer membrane protein beta-barrel" evidence="1">
    <location>
        <begin position="26"/>
        <end position="174"/>
    </location>
</feature>